<dbReference type="Proteomes" id="UP000234951">
    <property type="component" value="Unassembled WGS sequence"/>
</dbReference>
<evidence type="ECO:0000313" key="6">
    <source>
        <dbReference type="EMBL" id="PLR92529.1"/>
    </source>
</evidence>
<dbReference type="Gene3D" id="1.10.357.10">
    <property type="entry name" value="Tetracycline Repressor, domain 2"/>
    <property type="match status" value="1"/>
</dbReference>
<dbReference type="InterPro" id="IPR001647">
    <property type="entry name" value="HTH_TetR"/>
</dbReference>
<dbReference type="InterPro" id="IPR009057">
    <property type="entry name" value="Homeodomain-like_sf"/>
</dbReference>
<reference evidence="6 8" key="2">
    <citation type="submission" date="2017-12" db="EMBL/GenBank/DDBJ databases">
        <title>Comparative Functional Genomics of Dry Heat Resistant strains isolated from the Viking Spacecraft.</title>
        <authorList>
            <person name="Seuylemezian A."/>
            <person name="Cooper K."/>
            <person name="Vaishampayan P."/>
        </authorList>
    </citation>
    <scope>NUCLEOTIDE SEQUENCE [LARGE SCALE GENOMIC DNA]</scope>
    <source>
        <strain evidence="6 8">ATCC 29669</strain>
    </source>
</reference>
<dbReference type="EMBL" id="PGVD01000057">
    <property type="protein sequence ID" value="PLR92529.1"/>
    <property type="molecule type" value="Genomic_DNA"/>
</dbReference>
<keyword evidence="8" id="KW-1185">Reference proteome</keyword>
<dbReference type="RefSeq" id="WP_101578753.1">
    <property type="nucleotide sequence ID" value="NZ_PGVA01000049.1"/>
</dbReference>
<dbReference type="PANTHER" id="PTHR43479:SF7">
    <property type="entry name" value="TETR-FAMILY TRANSCRIPTIONAL REGULATOR"/>
    <property type="match status" value="1"/>
</dbReference>
<evidence type="ECO:0000256" key="2">
    <source>
        <dbReference type="ARBA" id="ARBA00023125"/>
    </source>
</evidence>
<dbReference type="InterPro" id="IPR039532">
    <property type="entry name" value="TetR_C_Firmicutes"/>
</dbReference>
<proteinExistence type="predicted"/>
<dbReference type="SUPFAM" id="SSF46689">
    <property type="entry name" value="Homeodomain-like"/>
    <property type="match status" value="1"/>
</dbReference>
<evidence type="ECO:0000313" key="7">
    <source>
        <dbReference type="Proteomes" id="UP000234951"/>
    </source>
</evidence>
<organism evidence="5 7">
    <name type="scientific">Bacillus canaveralius</name>
    <dbReference type="NCBI Taxonomy" id="1403243"/>
    <lineage>
        <taxon>Bacteria</taxon>
        <taxon>Bacillati</taxon>
        <taxon>Bacillota</taxon>
        <taxon>Bacilli</taxon>
        <taxon>Bacillales</taxon>
        <taxon>Bacillaceae</taxon>
        <taxon>Bacillus</taxon>
    </lineage>
</organism>
<feature type="DNA-binding region" description="H-T-H motif" evidence="3">
    <location>
        <begin position="36"/>
        <end position="55"/>
    </location>
</feature>
<dbReference type="Proteomes" id="UP000235114">
    <property type="component" value="Unassembled WGS sequence"/>
</dbReference>
<accession>A0A2N5GI92</accession>
<sequence length="201" mass="23432">MSKNSANIDRRIKKTKAALKVSIITLMQRKDFEDISITDIVQLADLNRGTFYKHYQYKEELLEEVIDDVITDLIASYREPYQNSETFEVRNLTSSAIKIFEHVANYSSFYTLIVQSNTLSGFQNRICNELRNLALQDLEDCQPNSKINRELRGSYQAYAVFGMIIEWINDGFKYSSNYMAEQLLEIIKNNPANHIYKTTRI</sequence>
<protein>
    <submittedName>
        <fullName evidence="5">TetR/AcrR family transcriptional regulator</fullName>
    </submittedName>
</protein>
<evidence type="ECO:0000259" key="4">
    <source>
        <dbReference type="PROSITE" id="PS50977"/>
    </source>
</evidence>
<dbReference type="PROSITE" id="PS50977">
    <property type="entry name" value="HTH_TETR_2"/>
    <property type="match status" value="1"/>
</dbReference>
<gene>
    <name evidence="5" type="ORF">CU635_17965</name>
    <name evidence="6" type="ORF">CVD25_18720</name>
</gene>
<dbReference type="OrthoDB" id="9810250at2"/>
<dbReference type="Pfam" id="PF14278">
    <property type="entry name" value="TetR_C_8"/>
    <property type="match status" value="1"/>
</dbReference>
<keyword evidence="2 3" id="KW-0238">DNA-binding</keyword>
<dbReference type="PANTHER" id="PTHR43479">
    <property type="entry name" value="ACREF/ENVCD OPERON REPRESSOR-RELATED"/>
    <property type="match status" value="1"/>
</dbReference>
<reference evidence="5 7" key="1">
    <citation type="submission" date="2017-11" db="EMBL/GenBank/DDBJ databases">
        <title>Comparitive Functional Genomics of Dry Heat Resistant strains isolated from the Viking Spacecraft.</title>
        <authorList>
            <person name="Seuylemezian A."/>
            <person name="Cooper K."/>
            <person name="Vaishampayan P."/>
        </authorList>
    </citation>
    <scope>NUCLEOTIDE SEQUENCE [LARGE SCALE GENOMIC DNA]</scope>
    <source>
        <strain evidence="5 7">M4.6</strain>
    </source>
</reference>
<evidence type="ECO:0000256" key="3">
    <source>
        <dbReference type="PROSITE-ProRule" id="PRU00335"/>
    </source>
</evidence>
<evidence type="ECO:0000256" key="1">
    <source>
        <dbReference type="ARBA" id="ARBA00022491"/>
    </source>
</evidence>
<dbReference type="Pfam" id="PF00440">
    <property type="entry name" value="TetR_N"/>
    <property type="match status" value="1"/>
</dbReference>
<comment type="caution">
    <text evidence="5">The sequence shown here is derived from an EMBL/GenBank/DDBJ whole genome shotgun (WGS) entry which is preliminary data.</text>
</comment>
<name>A0A2N5GI92_9BACI</name>
<dbReference type="AlphaFoldDB" id="A0A2N5GI92"/>
<dbReference type="EMBL" id="PGVA01000049">
    <property type="protein sequence ID" value="PLR80581.1"/>
    <property type="molecule type" value="Genomic_DNA"/>
</dbReference>
<evidence type="ECO:0000313" key="8">
    <source>
        <dbReference type="Proteomes" id="UP000235114"/>
    </source>
</evidence>
<dbReference type="InterPro" id="IPR050624">
    <property type="entry name" value="HTH-type_Tx_Regulator"/>
</dbReference>
<evidence type="ECO:0000313" key="5">
    <source>
        <dbReference type="EMBL" id="PLR80581.1"/>
    </source>
</evidence>
<dbReference type="GO" id="GO:0003677">
    <property type="term" value="F:DNA binding"/>
    <property type="evidence" value="ECO:0007669"/>
    <property type="project" value="UniProtKB-UniRule"/>
</dbReference>
<feature type="domain" description="HTH tetR-type" evidence="4">
    <location>
        <begin position="13"/>
        <end position="73"/>
    </location>
</feature>
<keyword evidence="1" id="KW-0678">Repressor</keyword>